<dbReference type="EMBL" id="JZEX01000058">
    <property type="protein sequence ID" value="KKB12790.1"/>
    <property type="molecule type" value="Genomic_DNA"/>
</dbReference>
<dbReference type="RefSeq" id="WP_046107587.1">
    <property type="nucleotide sequence ID" value="NZ_JZEX01000058.1"/>
</dbReference>
<name>A0A0F5FW38_9HYPH</name>
<dbReference type="PROSITE" id="PS51819">
    <property type="entry name" value="VOC"/>
    <property type="match status" value="1"/>
</dbReference>
<dbReference type="InterPro" id="IPR029068">
    <property type="entry name" value="Glyas_Bleomycin-R_OHBP_Dase"/>
</dbReference>
<gene>
    <name evidence="2" type="ORF">VE25_05470</name>
</gene>
<evidence type="ECO:0000313" key="3">
    <source>
        <dbReference type="Proteomes" id="UP000033632"/>
    </source>
</evidence>
<protein>
    <recommendedName>
        <fullName evidence="1">VOC domain-containing protein</fullName>
    </recommendedName>
</protein>
<keyword evidence="3" id="KW-1185">Reference proteome</keyword>
<feature type="domain" description="VOC" evidence="1">
    <location>
        <begin position="3"/>
        <end position="124"/>
    </location>
</feature>
<comment type="caution">
    <text evidence="2">The sequence shown here is derived from an EMBL/GenBank/DDBJ whole genome shotgun (WGS) entry which is preliminary data.</text>
</comment>
<evidence type="ECO:0000259" key="1">
    <source>
        <dbReference type="PROSITE" id="PS51819"/>
    </source>
</evidence>
<organism evidence="2 3">
    <name type="scientific">Devosia geojensis</name>
    <dbReference type="NCBI Taxonomy" id="443610"/>
    <lineage>
        <taxon>Bacteria</taxon>
        <taxon>Pseudomonadati</taxon>
        <taxon>Pseudomonadota</taxon>
        <taxon>Alphaproteobacteria</taxon>
        <taxon>Hyphomicrobiales</taxon>
        <taxon>Devosiaceae</taxon>
        <taxon>Devosia</taxon>
    </lineage>
</organism>
<dbReference type="AlphaFoldDB" id="A0A0F5FW38"/>
<proteinExistence type="predicted"/>
<evidence type="ECO:0000313" key="2">
    <source>
        <dbReference type="EMBL" id="KKB12790.1"/>
    </source>
</evidence>
<accession>A0A0F5FW38</accession>
<sequence length="132" mass="14405">MPVIERVLYNILSSDIGKSASFYRHLGNFDKIYTSDWYIVLAVPEHVGFQLGIIAANSEYTPKEVRGTPAGGYLTLVVDDVHAAVERARAMDAAVIQEPVALGYGQTQALIRDPDGNVVDVSTPTEKLARQT</sequence>
<dbReference type="PATRIC" id="fig|443610.3.peg.3646"/>
<dbReference type="OrthoDB" id="8076422at2"/>
<dbReference type="Gene3D" id="3.30.720.120">
    <property type="match status" value="1"/>
</dbReference>
<dbReference type="STRING" id="443610.VE25_05470"/>
<dbReference type="SUPFAM" id="SSF54593">
    <property type="entry name" value="Glyoxalase/Bleomycin resistance protein/Dihydroxybiphenyl dioxygenase"/>
    <property type="match status" value="1"/>
</dbReference>
<reference evidence="2 3" key="1">
    <citation type="submission" date="2015-03" db="EMBL/GenBank/DDBJ databases">
        <authorList>
            <person name="Hassan Y.I."/>
            <person name="Lepp D."/>
            <person name="Li X.-Z."/>
            <person name="Zhou T."/>
        </authorList>
    </citation>
    <scope>NUCLEOTIDE SEQUENCE [LARGE SCALE GENOMIC DNA]</scope>
    <source>
        <strain evidence="2 3">BD-c194</strain>
    </source>
</reference>
<dbReference type="Pfam" id="PF00903">
    <property type="entry name" value="Glyoxalase"/>
    <property type="match status" value="1"/>
</dbReference>
<dbReference type="Proteomes" id="UP000033632">
    <property type="component" value="Unassembled WGS sequence"/>
</dbReference>
<dbReference type="InterPro" id="IPR004360">
    <property type="entry name" value="Glyas_Fos-R_dOase_dom"/>
</dbReference>
<dbReference type="Gene3D" id="3.30.720.110">
    <property type="match status" value="1"/>
</dbReference>
<dbReference type="InterPro" id="IPR037523">
    <property type="entry name" value="VOC_core"/>
</dbReference>